<dbReference type="Gene3D" id="3.40.50.1000">
    <property type="entry name" value="HAD superfamily/HAD-like"/>
    <property type="match status" value="1"/>
</dbReference>
<keyword evidence="7" id="KW-1185">Reference proteome</keyword>
<dbReference type="AlphaFoldDB" id="A0A151SH06"/>
<organism evidence="6 7">
    <name type="scientific">Cajanus cajan</name>
    <name type="common">Pigeon pea</name>
    <name type="synonym">Cajanus indicus</name>
    <dbReference type="NCBI Taxonomy" id="3821"/>
    <lineage>
        <taxon>Eukaryota</taxon>
        <taxon>Viridiplantae</taxon>
        <taxon>Streptophyta</taxon>
        <taxon>Embryophyta</taxon>
        <taxon>Tracheophyta</taxon>
        <taxon>Spermatophyta</taxon>
        <taxon>Magnoliopsida</taxon>
        <taxon>eudicotyledons</taxon>
        <taxon>Gunneridae</taxon>
        <taxon>Pentapetalae</taxon>
        <taxon>rosids</taxon>
        <taxon>fabids</taxon>
        <taxon>Fabales</taxon>
        <taxon>Fabaceae</taxon>
        <taxon>Papilionoideae</taxon>
        <taxon>50 kb inversion clade</taxon>
        <taxon>NPAAA clade</taxon>
        <taxon>indigoferoid/millettioid clade</taxon>
        <taxon>Phaseoleae</taxon>
        <taxon>Cajanus</taxon>
    </lineage>
</organism>
<dbReference type="NCBIfam" id="TIGR01675">
    <property type="entry name" value="plant-AP"/>
    <property type="match status" value="1"/>
</dbReference>
<dbReference type="Proteomes" id="UP000075243">
    <property type="component" value="Chromosome 11"/>
</dbReference>
<dbReference type="PIRSF" id="PIRSF002674">
    <property type="entry name" value="VSP"/>
    <property type="match status" value="1"/>
</dbReference>
<dbReference type="GO" id="GO:0003993">
    <property type="term" value="F:acid phosphatase activity"/>
    <property type="evidence" value="ECO:0007669"/>
    <property type="project" value="InterPro"/>
</dbReference>
<evidence type="ECO:0000313" key="6">
    <source>
        <dbReference type="EMBL" id="KYP54124.1"/>
    </source>
</evidence>
<accession>A0A151SH06</accession>
<dbReference type="InterPro" id="IPR005519">
    <property type="entry name" value="Acid_phosphat_B-like"/>
</dbReference>
<dbReference type="EMBL" id="CM003613">
    <property type="protein sequence ID" value="KYP54124.1"/>
    <property type="molecule type" value="Genomic_DNA"/>
</dbReference>
<keyword evidence="3 5" id="KW-0758">Storage protein</keyword>
<name>A0A151SH06_CAJCA</name>
<sequence length="223" mass="25410">MKTGSDSDVDVSCASWRLGVEAHNLINWQTVPLKCQEYIASYLLDGQYRSDSKTVCREAYFYAKKLNLTNRDIFIFDVDETLLSNLPYFANHGFGVEPHNKTAFSKWVASGEAFALPETLKLYNKILSLGIKVVFLSERRLDQKDVLVKNLKDAGYPTWEKLIVRDPASFGGDDTFEYKSAERVKLVGSGYRIIGNIGDQWSDIVGRYKGFRTFKLPNPLYYS</sequence>
<evidence type="ECO:0000256" key="5">
    <source>
        <dbReference type="PIRNR" id="PIRNR002674"/>
    </source>
</evidence>
<comment type="function">
    <text evidence="1 5">May function as somatic storage protein during early seedling development.</text>
</comment>
<dbReference type="SUPFAM" id="SSF56784">
    <property type="entry name" value="HAD-like"/>
    <property type="match status" value="1"/>
</dbReference>
<dbReference type="PANTHER" id="PTHR31284">
    <property type="entry name" value="ACID PHOSPHATASE-LIKE PROTEIN"/>
    <property type="match status" value="1"/>
</dbReference>
<dbReference type="PANTHER" id="PTHR31284:SF19">
    <property type="entry name" value="VEGETATIVE STORAGE PROTEIN 1-RELATED"/>
    <property type="match status" value="1"/>
</dbReference>
<dbReference type="STRING" id="3821.A0A151SH06"/>
<reference evidence="6 7" key="1">
    <citation type="journal article" date="2012" name="Nat. Biotechnol.">
        <title>Draft genome sequence of pigeonpea (Cajanus cajan), an orphan legume crop of resource-poor farmers.</title>
        <authorList>
            <person name="Varshney R.K."/>
            <person name="Chen W."/>
            <person name="Li Y."/>
            <person name="Bharti A.K."/>
            <person name="Saxena R.K."/>
            <person name="Schlueter J.A."/>
            <person name="Donoghue M.T."/>
            <person name="Azam S."/>
            <person name="Fan G."/>
            <person name="Whaley A.M."/>
            <person name="Farmer A.D."/>
            <person name="Sheridan J."/>
            <person name="Iwata A."/>
            <person name="Tuteja R."/>
            <person name="Penmetsa R.V."/>
            <person name="Wu W."/>
            <person name="Upadhyaya H.D."/>
            <person name="Yang S.P."/>
            <person name="Shah T."/>
            <person name="Saxena K.B."/>
            <person name="Michael T."/>
            <person name="McCombie W.R."/>
            <person name="Yang B."/>
            <person name="Zhang G."/>
            <person name="Yang H."/>
            <person name="Wang J."/>
            <person name="Spillane C."/>
            <person name="Cook D.R."/>
            <person name="May G.D."/>
            <person name="Xu X."/>
            <person name="Jackson S.A."/>
        </authorList>
    </citation>
    <scope>NUCLEOTIDE SEQUENCE [LARGE SCALE GENOMIC DNA]</scope>
    <source>
        <strain evidence="7">cv. Asha</strain>
    </source>
</reference>
<dbReference type="OMA" id="CLSWRIA"/>
<dbReference type="InterPro" id="IPR036412">
    <property type="entry name" value="HAD-like_sf"/>
</dbReference>
<evidence type="ECO:0000313" key="7">
    <source>
        <dbReference type="Proteomes" id="UP000075243"/>
    </source>
</evidence>
<dbReference type="Gramene" id="C.cajan_00289.t">
    <property type="protein sequence ID" value="C.cajan_00289.t"/>
    <property type="gene ID" value="C.cajan_00289"/>
</dbReference>
<evidence type="ECO:0000256" key="2">
    <source>
        <dbReference type="ARBA" id="ARBA00022729"/>
    </source>
</evidence>
<dbReference type="InterPro" id="IPR014403">
    <property type="entry name" value="APS1/VSP"/>
</dbReference>
<dbReference type="CDD" id="cd07535">
    <property type="entry name" value="HAD_VSP"/>
    <property type="match status" value="1"/>
</dbReference>
<keyword evidence="2" id="KW-0732">Signal</keyword>
<gene>
    <name evidence="6" type="ORF">KK1_000298</name>
</gene>
<evidence type="ECO:0000256" key="4">
    <source>
        <dbReference type="ARBA" id="ARBA00023180"/>
    </source>
</evidence>
<dbReference type="InterPro" id="IPR010028">
    <property type="entry name" value="Acid_phosphatase_pln"/>
</dbReference>
<dbReference type="GO" id="GO:0045735">
    <property type="term" value="F:nutrient reservoir activity"/>
    <property type="evidence" value="ECO:0007669"/>
    <property type="project" value="UniProtKB-UniRule"/>
</dbReference>
<dbReference type="InterPro" id="IPR023214">
    <property type="entry name" value="HAD_sf"/>
</dbReference>
<protein>
    <submittedName>
        <fullName evidence="6">Stem 28 kDa glycoprotein</fullName>
    </submittedName>
</protein>
<evidence type="ECO:0000256" key="1">
    <source>
        <dbReference type="ARBA" id="ARBA00002410"/>
    </source>
</evidence>
<dbReference type="Pfam" id="PF03767">
    <property type="entry name" value="Acid_phosphat_B"/>
    <property type="match status" value="1"/>
</dbReference>
<evidence type="ECO:0000256" key="3">
    <source>
        <dbReference type="ARBA" id="ARBA00022761"/>
    </source>
</evidence>
<proteinExistence type="inferred from homology"/>
<comment type="similarity">
    <text evidence="5">Belongs to the APS1/VSP family.</text>
</comment>
<keyword evidence="4" id="KW-0325">Glycoprotein</keyword>